<dbReference type="CDD" id="cd16961">
    <property type="entry name" value="RMtype1_S_TRD-CR_like"/>
    <property type="match status" value="1"/>
</dbReference>
<accession>A0A370I5A1</accession>
<evidence type="ECO:0000256" key="1">
    <source>
        <dbReference type="ARBA" id="ARBA00010923"/>
    </source>
</evidence>
<sequence length="411" mass="44967">MRLKDVAHINRFALPESTDPGYEFRYVDVSAVNELGDITIPREPVRFESAPSRARRYAPNGGTIVSTVRTYLRAIAKIPHTDEPLIFSTGFAVLEAKELADDRFLSYVCRSDPFVSEVVARSVGVSYPAINPGDLGDVDVLLPPLDEQRRIADFLDAETSHISALISIMAKQDELLAHKRLRLLDRVSVDSADAARLRLGYMCELITSGSRGWGGYVSEKGAVFFRSANLYSERVEPKLDDLAFVDLPQSAAQEANRSRIGPTDVLVGITGANAGWVALSNQVTTGGYVSQHVGLIRPDKSRIDSEWLAYLLASPSVQSRLMGNQYGGTKTQLSLPDLRDLPVPVISIEEQAALAKSAQADLAAVDSQRDLRQKQLKLLSERRQALITAAVTGQIDVTTARRFTPSESVSV</sequence>
<comment type="caution">
    <text evidence="5">The sequence shown here is derived from an EMBL/GenBank/DDBJ whole genome shotgun (WGS) entry which is preliminary data.</text>
</comment>
<protein>
    <submittedName>
        <fullName evidence="5">Type I restriction enzyme S subunit</fullName>
    </submittedName>
</protein>
<dbReference type="RefSeq" id="WP_082875879.1">
    <property type="nucleotide sequence ID" value="NZ_QQBC01000005.1"/>
</dbReference>
<proteinExistence type="inferred from homology"/>
<dbReference type="Gene3D" id="3.90.220.20">
    <property type="entry name" value="DNA methylase specificity domains"/>
    <property type="match status" value="2"/>
</dbReference>
<dbReference type="GO" id="GO:0003677">
    <property type="term" value="F:DNA binding"/>
    <property type="evidence" value="ECO:0007669"/>
    <property type="project" value="UniProtKB-KW"/>
</dbReference>
<dbReference type="SUPFAM" id="SSF116734">
    <property type="entry name" value="DNA methylase specificity domain"/>
    <property type="match status" value="2"/>
</dbReference>
<organism evidence="5 6">
    <name type="scientific">Nocardia pseudobrasiliensis</name>
    <dbReference type="NCBI Taxonomy" id="45979"/>
    <lineage>
        <taxon>Bacteria</taxon>
        <taxon>Bacillati</taxon>
        <taxon>Actinomycetota</taxon>
        <taxon>Actinomycetes</taxon>
        <taxon>Mycobacteriales</taxon>
        <taxon>Nocardiaceae</taxon>
        <taxon>Nocardia</taxon>
    </lineage>
</organism>
<reference evidence="5 6" key="1">
    <citation type="submission" date="2018-07" db="EMBL/GenBank/DDBJ databases">
        <title>Genomic Encyclopedia of Type Strains, Phase IV (KMG-IV): sequencing the most valuable type-strain genomes for metagenomic binning, comparative biology and taxonomic classification.</title>
        <authorList>
            <person name="Goeker M."/>
        </authorList>
    </citation>
    <scope>NUCLEOTIDE SEQUENCE [LARGE SCALE GENOMIC DNA]</scope>
    <source>
        <strain evidence="5 6">DSM 44290</strain>
    </source>
</reference>
<dbReference type="PANTHER" id="PTHR30408:SF13">
    <property type="entry name" value="TYPE I RESTRICTION ENZYME HINDI SPECIFICITY SUBUNIT"/>
    <property type="match status" value="1"/>
</dbReference>
<dbReference type="Pfam" id="PF01420">
    <property type="entry name" value="Methylase_S"/>
    <property type="match status" value="1"/>
</dbReference>
<dbReference type="AlphaFoldDB" id="A0A370I5A1"/>
<dbReference type="InterPro" id="IPR044946">
    <property type="entry name" value="Restrct_endonuc_typeI_TRD_sf"/>
</dbReference>
<dbReference type="PANTHER" id="PTHR30408">
    <property type="entry name" value="TYPE-1 RESTRICTION ENZYME ECOKI SPECIFICITY PROTEIN"/>
    <property type="match status" value="1"/>
</dbReference>
<comment type="similarity">
    <text evidence="1">Belongs to the type-I restriction system S methylase family.</text>
</comment>
<evidence type="ECO:0000313" key="5">
    <source>
        <dbReference type="EMBL" id="RDI65908.1"/>
    </source>
</evidence>
<keyword evidence="6" id="KW-1185">Reference proteome</keyword>
<name>A0A370I5A1_9NOCA</name>
<keyword evidence="2" id="KW-0680">Restriction system</keyword>
<dbReference type="InterPro" id="IPR052021">
    <property type="entry name" value="Type-I_RS_S_subunit"/>
</dbReference>
<keyword evidence="3" id="KW-0238">DNA-binding</keyword>
<evidence type="ECO:0000256" key="3">
    <source>
        <dbReference type="ARBA" id="ARBA00023125"/>
    </source>
</evidence>
<evidence type="ECO:0000256" key="2">
    <source>
        <dbReference type="ARBA" id="ARBA00022747"/>
    </source>
</evidence>
<evidence type="ECO:0000313" key="6">
    <source>
        <dbReference type="Proteomes" id="UP000254869"/>
    </source>
</evidence>
<gene>
    <name evidence="5" type="ORF">DFR76_105226</name>
</gene>
<dbReference type="GO" id="GO:0009307">
    <property type="term" value="P:DNA restriction-modification system"/>
    <property type="evidence" value="ECO:0007669"/>
    <property type="project" value="UniProtKB-KW"/>
</dbReference>
<dbReference type="InterPro" id="IPR000055">
    <property type="entry name" value="Restrct_endonuc_typeI_TRD"/>
</dbReference>
<evidence type="ECO:0000259" key="4">
    <source>
        <dbReference type="Pfam" id="PF01420"/>
    </source>
</evidence>
<dbReference type="EMBL" id="QQBC01000005">
    <property type="protein sequence ID" value="RDI65908.1"/>
    <property type="molecule type" value="Genomic_DNA"/>
</dbReference>
<dbReference type="Proteomes" id="UP000254869">
    <property type="component" value="Unassembled WGS sequence"/>
</dbReference>
<feature type="domain" description="Type I restriction modification DNA specificity" evidence="4">
    <location>
        <begin position="1"/>
        <end position="159"/>
    </location>
</feature>
<dbReference type="STRING" id="1210086.GCA_001613105_03101"/>